<sequence length="105" mass="11933">MALKWIIALTIIGLCFANEAPPPPAMLRGAALLHRSGDDMVKEEISDFYNGKTTFNLANNYLLMRKTLGSINEDQYQHGLHQLDVFYGMMNREFPPVGQFQENKN</sequence>
<protein>
    <submittedName>
        <fullName evidence="2">Uncharacterized protein</fullName>
    </submittedName>
</protein>
<evidence type="ECO:0000256" key="1">
    <source>
        <dbReference type="SAM" id="SignalP"/>
    </source>
</evidence>
<keyword evidence="3" id="KW-1185">Reference proteome</keyword>
<keyword evidence="1" id="KW-0732">Signal</keyword>
<evidence type="ECO:0000313" key="3">
    <source>
        <dbReference type="Proteomes" id="UP001162131"/>
    </source>
</evidence>
<reference evidence="2" key="1">
    <citation type="submission" date="2021-09" db="EMBL/GenBank/DDBJ databases">
        <authorList>
            <consortium name="AG Swart"/>
            <person name="Singh M."/>
            <person name="Singh A."/>
            <person name="Seah K."/>
            <person name="Emmerich C."/>
        </authorList>
    </citation>
    <scope>NUCLEOTIDE SEQUENCE</scope>
    <source>
        <strain evidence="2">ATCC30299</strain>
    </source>
</reference>
<comment type="caution">
    <text evidence="2">The sequence shown here is derived from an EMBL/GenBank/DDBJ whole genome shotgun (WGS) entry which is preliminary data.</text>
</comment>
<gene>
    <name evidence="2" type="ORF">BSTOLATCC_MIC36186</name>
</gene>
<feature type="chain" id="PRO_5044020954" evidence="1">
    <location>
        <begin position="18"/>
        <end position="105"/>
    </location>
</feature>
<accession>A0AAU9JIT8</accession>
<dbReference type="Proteomes" id="UP001162131">
    <property type="component" value="Unassembled WGS sequence"/>
</dbReference>
<organism evidence="2 3">
    <name type="scientific">Blepharisma stoltei</name>
    <dbReference type="NCBI Taxonomy" id="1481888"/>
    <lineage>
        <taxon>Eukaryota</taxon>
        <taxon>Sar</taxon>
        <taxon>Alveolata</taxon>
        <taxon>Ciliophora</taxon>
        <taxon>Postciliodesmatophora</taxon>
        <taxon>Heterotrichea</taxon>
        <taxon>Heterotrichida</taxon>
        <taxon>Blepharismidae</taxon>
        <taxon>Blepharisma</taxon>
    </lineage>
</organism>
<name>A0AAU9JIT8_9CILI</name>
<feature type="signal peptide" evidence="1">
    <location>
        <begin position="1"/>
        <end position="17"/>
    </location>
</feature>
<proteinExistence type="predicted"/>
<dbReference type="AlphaFoldDB" id="A0AAU9JIT8"/>
<evidence type="ECO:0000313" key="2">
    <source>
        <dbReference type="EMBL" id="CAG9324394.1"/>
    </source>
</evidence>
<dbReference type="EMBL" id="CAJZBQ010000036">
    <property type="protein sequence ID" value="CAG9324394.1"/>
    <property type="molecule type" value="Genomic_DNA"/>
</dbReference>